<protein>
    <submittedName>
        <fullName evidence="2">Uncharacterized protein</fullName>
    </submittedName>
</protein>
<evidence type="ECO:0000256" key="1">
    <source>
        <dbReference type="SAM" id="MobiDB-lite"/>
    </source>
</evidence>
<reference evidence="2 3" key="1">
    <citation type="journal article" date="2018" name="Front. Plant Sci.">
        <title>Red Clover (Trifolium pratense) and Zigzag Clover (T. medium) - A Picture of Genomic Similarities and Differences.</title>
        <authorList>
            <person name="Dluhosova J."/>
            <person name="Istvanek J."/>
            <person name="Nedelnik J."/>
            <person name="Repkova J."/>
        </authorList>
    </citation>
    <scope>NUCLEOTIDE SEQUENCE [LARGE SCALE GENOMIC DNA]</scope>
    <source>
        <strain evidence="3">cv. 10/8</strain>
        <tissue evidence="2">Leaf</tissue>
    </source>
</reference>
<sequence>MVYSDEPKELILEYMSLMKARGKVITGVDIGGVSSESKEKKRNEIVKVKLEKVDEEKNYGKTSASGAGASEAKSTEEEKCNTLTHYS</sequence>
<proteinExistence type="predicted"/>
<evidence type="ECO:0000313" key="2">
    <source>
        <dbReference type="EMBL" id="MCI41556.1"/>
    </source>
</evidence>
<name>A0A392S147_9FABA</name>
<dbReference type="Proteomes" id="UP000265520">
    <property type="component" value="Unassembled WGS sequence"/>
</dbReference>
<dbReference type="EMBL" id="LXQA010293628">
    <property type="protein sequence ID" value="MCI41556.1"/>
    <property type="molecule type" value="Genomic_DNA"/>
</dbReference>
<dbReference type="AlphaFoldDB" id="A0A392S147"/>
<feature type="compositionally biased region" description="Low complexity" evidence="1">
    <location>
        <begin position="60"/>
        <end position="72"/>
    </location>
</feature>
<keyword evidence="3" id="KW-1185">Reference proteome</keyword>
<accession>A0A392S147</accession>
<comment type="caution">
    <text evidence="2">The sequence shown here is derived from an EMBL/GenBank/DDBJ whole genome shotgun (WGS) entry which is preliminary data.</text>
</comment>
<feature type="region of interest" description="Disordered" evidence="1">
    <location>
        <begin position="57"/>
        <end position="87"/>
    </location>
</feature>
<organism evidence="2 3">
    <name type="scientific">Trifolium medium</name>
    <dbReference type="NCBI Taxonomy" id="97028"/>
    <lineage>
        <taxon>Eukaryota</taxon>
        <taxon>Viridiplantae</taxon>
        <taxon>Streptophyta</taxon>
        <taxon>Embryophyta</taxon>
        <taxon>Tracheophyta</taxon>
        <taxon>Spermatophyta</taxon>
        <taxon>Magnoliopsida</taxon>
        <taxon>eudicotyledons</taxon>
        <taxon>Gunneridae</taxon>
        <taxon>Pentapetalae</taxon>
        <taxon>rosids</taxon>
        <taxon>fabids</taxon>
        <taxon>Fabales</taxon>
        <taxon>Fabaceae</taxon>
        <taxon>Papilionoideae</taxon>
        <taxon>50 kb inversion clade</taxon>
        <taxon>NPAAA clade</taxon>
        <taxon>Hologalegina</taxon>
        <taxon>IRL clade</taxon>
        <taxon>Trifolieae</taxon>
        <taxon>Trifolium</taxon>
    </lineage>
</organism>
<evidence type="ECO:0000313" key="3">
    <source>
        <dbReference type="Proteomes" id="UP000265520"/>
    </source>
</evidence>